<dbReference type="PANTHER" id="PTHR42785">
    <property type="entry name" value="DNA TOPOISOMERASE, TYPE IA, CORE"/>
    <property type="match status" value="1"/>
</dbReference>
<feature type="site" description="Interaction with DNA" evidence="10">
    <location>
        <position position="169"/>
    </location>
</feature>
<dbReference type="InterPro" id="IPR006171">
    <property type="entry name" value="TOPRIM_dom"/>
</dbReference>
<dbReference type="PROSITE" id="PS00396">
    <property type="entry name" value="TOPO_IA_1"/>
    <property type="match status" value="1"/>
</dbReference>
<dbReference type="SUPFAM" id="SSF57783">
    <property type="entry name" value="Zinc beta-ribbon"/>
    <property type="match status" value="2"/>
</dbReference>
<dbReference type="InterPro" id="IPR028612">
    <property type="entry name" value="Topoisom_1_IA"/>
</dbReference>
<keyword evidence="5" id="KW-0862">Zinc</keyword>
<evidence type="ECO:0000256" key="1">
    <source>
        <dbReference type="ARBA" id="ARBA00000213"/>
    </source>
</evidence>
<comment type="caution">
    <text evidence="10">Lacks conserved residue(s) required for the propagation of feature annotation.</text>
</comment>
<dbReference type="HAMAP" id="MF_00952">
    <property type="entry name" value="Topoisom_1_prok"/>
    <property type="match status" value="1"/>
</dbReference>
<dbReference type="InterPro" id="IPR013825">
    <property type="entry name" value="Topo_IA_cen_sub2"/>
</dbReference>
<evidence type="ECO:0000256" key="2">
    <source>
        <dbReference type="ARBA" id="ARBA00009446"/>
    </source>
</evidence>
<keyword evidence="9 10" id="KW-0413">Isomerase</keyword>
<feature type="site" description="Interaction with DNA" evidence="10">
    <location>
        <position position="176"/>
    </location>
</feature>
<dbReference type="SMART" id="SM00436">
    <property type="entry name" value="TOP1Bc"/>
    <property type="match status" value="1"/>
</dbReference>
<dbReference type="PROSITE" id="PS52039">
    <property type="entry name" value="TOPO_IA_2"/>
    <property type="match status" value="1"/>
</dbReference>
<evidence type="ECO:0000256" key="3">
    <source>
        <dbReference type="ARBA" id="ARBA00022723"/>
    </source>
</evidence>
<gene>
    <name evidence="10 13" type="primary">topA</name>
    <name evidence="13" type="ORF">G3N55_03220</name>
</gene>
<keyword evidence="7 10" id="KW-0799">Topoisomerase</keyword>
<reference evidence="13 14" key="1">
    <citation type="submission" date="2020-02" db="EMBL/GenBank/DDBJ databases">
        <title>Comparative genomics of sulfur disproportionating microorganisms.</title>
        <authorList>
            <person name="Ward L.M."/>
            <person name="Bertran E."/>
            <person name="Johnston D.T."/>
        </authorList>
    </citation>
    <scope>NUCLEOTIDE SEQUENCE [LARGE SCALE GENOMIC DNA]</scope>
    <source>
        <strain evidence="13 14">DSM 100025</strain>
    </source>
</reference>
<evidence type="ECO:0000256" key="8">
    <source>
        <dbReference type="ARBA" id="ARBA00023125"/>
    </source>
</evidence>
<dbReference type="PANTHER" id="PTHR42785:SF1">
    <property type="entry name" value="DNA TOPOISOMERASE"/>
    <property type="match status" value="1"/>
</dbReference>
<dbReference type="AlphaFoldDB" id="A0A6N9TL66"/>
<proteinExistence type="inferred from homology"/>
<evidence type="ECO:0000259" key="12">
    <source>
        <dbReference type="PROSITE" id="PS52039"/>
    </source>
</evidence>
<dbReference type="GO" id="GO:0006265">
    <property type="term" value="P:DNA topological change"/>
    <property type="evidence" value="ECO:0007669"/>
    <property type="project" value="UniProtKB-UniRule"/>
</dbReference>
<dbReference type="GO" id="GO:0003917">
    <property type="term" value="F:DNA topoisomerase type I (single strand cut, ATP-independent) activity"/>
    <property type="evidence" value="ECO:0007669"/>
    <property type="project" value="UniProtKB-UniRule"/>
</dbReference>
<keyword evidence="3" id="KW-0479">Metal-binding</keyword>
<feature type="site" description="Interaction with DNA" evidence="10">
    <location>
        <position position="160"/>
    </location>
</feature>
<organism evidence="13 14">
    <name type="scientific">Dissulfurirhabdus thermomarina</name>
    <dbReference type="NCBI Taxonomy" id="1765737"/>
    <lineage>
        <taxon>Bacteria</taxon>
        <taxon>Deltaproteobacteria</taxon>
        <taxon>Dissulfurirhabdaceae</taxon>
        <taxon>Dissulfurirhabdus</taxon>
    </lineage>
</organism>
<comment type="caution">
    <text evidence="13">The sequence shown here is derived from an EMBL/GenBank/DDBJ whole genome shotgun (WGS) entry which is preliminary data.</text>
</comment>
<dbReference type="NCBIfam" id="TIGR01051">
    <property type="entry name" value="topA_bact"/>
    <property type="match status" value="1"/>
</dbReference>
<feature type="site" description="Interaction with DNA" evidence="10">
    <location>
        <position position="164"/>
    </location>
</feature>
<dbReference type="PRINTS" id="PR00417">
    <property type="entry name" value="PRTPISMRASEI"/>
</dbReference>
<dbReference type="InterPro" id="IPR013824">
    <property type="entry name" value="Topo_IA_cen_sub1"/>
</dbReference>
<comment type="function">
    <text evidence="10">Releases the supercoiling and torsional tension of DNA, which is introduced during the DNA replication and transcription, by transiently cleaving and rejoining one strand of the DNA duplex. Introduces a single-strand break via transesterification at a target site in duplex DNA. The scissile phosphodiester is attacked by the catalytic tyrosine of the enzyme, resulting in the formation of a DNA-(5'-phosphotyrosyl)-enzyme intermediate and the expulsion of a 3'-OH DNA strand. The free DNA strand then undergoes passage around the unbroken strand, thus removing DNA supercoils. Finally, in the religation step, the DNA 3'-OH attacks the covalent intermediate to expel the active-site tyrosine and restore the DNA phosphodiester backbone.</text>
</comment>
<feature type="site" description="Interaction with DNA" evidence="10">
    <location>
        <position position="52"/>
    </location>
</feature>
<dbReference type="PROSITE" id="PS50880">
    <property type="entry name" value="TOPRIM"/>
    <property type="match status" value="1"/>
</dbReference>
<dbReference type="GO" id="GO:0005694">
    <property type="term" value="C:chromosome"/>
    <property type="evidence" value="ECO:0007669"/>
    <property type="project" value="InterPro"/>
</dbReference>
<dbReference type="EMBL" id="JAAGRR010000021">
    <property type="protein sequence ID" value="NDY41859.1"/>
    <property type="molecule type" value="Genomic_DNA"/>
</dbReference>
<comment type="catalytic activity">
    <reaction evidence="1 10">
        <text>ATP-independent breakage of single-stranded DNA, followed by passage and rejoining.</text>
        <dbReference type="EC" id="5.6.2.1"/>
    </reaction>
</comment>
<protein>
    <recommendedName>
        <fullName evidence="10">DNA topoisomerase 1</fullName>
        <ecNumber evidence="10">5.6.2.1</ecNumber>
    </recommendedName>
    <alternativeName>
        <fullName evidence="10">DNA topoisomerase I</fullName>
    </alternativeName>
</protein>
<keyword evidence="14" id="KW-1185">Reference proteome</keyword>
<comment type="similarity">
    <text evidence="2 10">Belongs to the type IA topoisomerase family.</text>
</comment>
<dbReference type="Pfam" id="PF01751">
    <property type="entry name" value="Toprim"/>
    <property type="match status" value="1"/>
</dbReference>
<keyword evidence="4" id="KW-0863">Zinc-finger</keyword>
<dbReference type="InterPro" id="IPR005733">
    <property type="entry name" value="TopoI_bac-type"/>
</dbReference>
<evidence type="ECO:0000256" key="7">
    <source>
        <dbReference type="ARBA" id="ARBA00023029"/>
    </source>
</evidence>
<name>A0A6N9TL66_DISTH</name>
<dbReference type="InterPro" id="IPR023406">
    <property type="entry name" value="Topo_IA_AS"/>
</dbReference>
<dbReference type="RefSeq" id="WP_163298013.1">
    <property type="nucleotide sequence ID" value="NZ_JAAGRR010000021.1"/>
</dbReference>
<feature type="region of interest" description="Interaction with DNA" evidence="10">
    <location>
        <begin position="184"/>
        <end position="189"/>
    </location>
</feature>
<dbReference type="InterPro" id="IPR003602">
    <property type="entry name" value="Topo_IA_DNA-bd_dom"/>
</dbReference>
<dbReference type="GO" id="GO:0008270">
    <property type="term" value="F:zinc ion binding"/>
    <property type="evidence" value="ECO:0007669"/>
    <property type="project" value="UniProtKB-KW"/>
</dbReference>
<evidence type="ECO:0000259" key="11">
    <source>
        <dbReference type="PROSITE" id="PS50880"/>
    </source>
</evidence>
<dbReference type="SUPFAM" id="SSF56712">
    <property type="entry name" value="Prokaryotic type I DNA topoisomerase"/>
    <property type="match status" value="1"/>
</dbReference>
<dbReference type="Gene3D" id="1.10.290.10">
    <property type="entry name" value="Topoisomerase I, domain 4"/>
    <property type="match status" value="1"/>
</dbReference>
<feature type="site" description="Interaction with DNA" evidence="10">
    <location>
        <position position="322"/>
    </location>
</feature>
<evidence type="ECO:0000256" key="10">
    <source>
        <dbReference type="HAMAP-Rule" id="MF_00952"/>
    </source>
</evidence>
<feature type="site" description="Interaction with DNA" evidence="10">
    <location>
        <position position="161"/>
    </location>
</feature>
<feature type="active site" description="O-(5'-phospho-DNA)-tyrosine intermediate" evidence="10">
    <location>
        <position position="320"/>
    </location>
</feature>
<dbReference type="InterPro" id="IPR034149">
    <property type="entry name" value="TOPRIM_TopoI"/>
</dbReference>
<dbReference type="InterPro" id="IPR003601">
    <property type="entry name" value="Topo_IA_2"/>
</dbReference>
<dbReference type="EC" id="5.6.2.1" evidence="10"/>
<dbReference type="Gene3D" id="3.40.50.140">
    <property type="match status" value="1"/>
</dbReference>
<keyword evidence="6" id="KW-0460">Magnesium</keyword>
<keyword evidence="8 10" id="KW-0238">DNA-binding</keyword>
<dbReference type="InterPro" id="IPR023405">
    <property type="entry name" value="Topo_IA_core_domain"/>
</dbReference>
<evidence type="ECO:0000313" key="14">
    <source>
        <dbReference type="Proteomes" id="UP000469346"/>
    </source>
</evidence>
<dbReference type="InterPro" id="IPR013497">
    <property type="entry name" value="Topo_IA_cen"/>
</dbReference>
<evidence type="ECO:0000313" key="13">
    <source>
        <dbReference type="EMBL" id="NDY41859.1"/>
    </source>
</evidence>
<dbReference type="Gene3D" id="2.70.20.10">
    <property type="entry name" value="Topoisomerase I, domain 3"/>
    <property type="match status" value="1"/>
</dbReference>
<dbReference type="CDD" id="cd03363">
    <property type="entry name" value="TOPRIM_TopoIA_TopoI"/>
    <property type="match status" value="1"/>
</dbReference>
<dbReference type="GO" id="GO:0003677">
    <property type="term" value="F:DNA binding"/>
    <property type="evidence" value="ECO:0007669"/>
    <property type="project" value="UniProtKB-KW"/>
</dbReference>
<dbReference type="Gene3D" id="3.30.65.10">
    <property type="entry name" value="Bacterial Topoisomerase I, domain 1"/>
    <property type="match status" value="3"/>
</dbReference>
<dbReference type="CDD" id="cd00186">
    <property type="entry name" value="TOP1Ac"/>
    <property type="match status" value="1"/>
</dbReference>
<evidence type="ECO:0000256" key="9">
    <source>
        <dbReference type="ARBA" id="ARBA00023235"/>
    </source>
</evidence>
<evidence type="ECO:0000256" key="5">
    <source>
        <dbReference type="ARBA" id="ARBA00022833"/>
    </source>
</evidence>
<feature type="domain" description="Topo IA-type catalytic" evidence="12">
    <location>
        <begin position="150"/>
        <end position="583"/>
    </location>
</feature>
<accession>A0A6N9TL66</accession>
<comment type="subunit">
    <text evidence="10">Monomer.</text>
</comment>
<dbReference type="SMART" id="SM00493">
    <property type="entry name" value="TOPRIM"/>
    <property type="match status" value="1"/>
</dbReference>
<dbReference type="InterPro" id="IPR013826">
    <property type="entry name" value="Topo_IA_cen_sub3"/>
</dbReference>
<dbReference type="Pfam" id="PF01396">
    <property type="entry name" value="Zn_ribbon_Top1"/>
    <property type="match status" value="3"/>
</dbReference>
<evidence type="ECO:0000256" key="4">
    <source>
        <dbReference type="ARBA" id="ARBA00022771"/>
    </source>
</evidence>
<dbReference type="Gene3D" id="1.10.460.10">
    <property type="entry name" value="Topoisomerase I, domain 2"/>
    <property type="match status" value="1"/>
</dbReference>
<dbReference type="SMART" id="SM00437">
    <property type="entry name" value="TOP1Ac"/>
    <property type="match status" value="1"/>
</dbReference>
<feature type="domain" description="Toprim" evidence="11">
    <location>
        <begin position="22"/>
        <end position="134"/>
    </location>
</feature>
<dbReference type="InterPro" id="IPR013498">
    <property type="entry name" value="Topo_IA_Znf"/>
</dbReference>
<dbReference type="Proteomes" id="UP000469346">
    <property type="component" value="Unassembled WGS sequence"/>
</dbReference>
<dbReference type="Pfam" id="PF01131">
    <property type="entry name" value="Topoisom_bac"/>
    <property type="match status" value="1"/>
</dbReference>
<evidence type="ECO:0000256" key="6">
    <source>
        <dbReference type="ARBA" id="ARBA00022842"/>
    </source>
</evidence>
<sequence>MTRRKAAEAATEKAERGRRAKKGLLVVESPTKVRTLKRFLGDDYEIKASVGHVKDLPPKRLGVDVADDFRPEYVTVRGKGPVLKELKAAAARVEDVFLAPDPDREGEAIAWHIADELRRGRRPLRFHRVLFHELTERAVREALAHPGELNRARFESQQARRILDRLVGYEISPLLWEKVRRGLSAGRVQSVAVRMICDREREIRAFVPEEYWTLTARLEGAAPPPFEARLLARKGKKVRVPDEATARRIAAELEQAEYRVAKVEKKERRQHAPPPFITSTLQQEAARRLRYPARKTMMLAQRLYEGVELGVEGPVGLITYMRTDSTRVAAEAAAEARSYIGREFGTDFVPPKPPVYRQSKMAQGAHEAIRPTSVARTPREMAAFLDRDALALYELIWKRFVASQMSPAVLDQTRVDITAGPYLLRATGSVVRFPGFTVLYTEARDDNGKDGEEGDRRLPEVREGERLALRGIDPRQHFTQPPPRYTEASLIKALEERGIGRPSTYATILSTIRDKEYVRLENRRFYPEELGFLVTDLLTEHFPEIMDVSFTAAMERDLDSVEEGETSWLDVLRRFYGPFSERMAEARRRMRSVKREGIATDLVCDKCGASMVIKYGKSGEFLACSGYPDCRNTADFTRDERGGIQVVRPEAKAVGTCDKCGRPMVLKKGRFGEFLACSGYPDCDFTRPVSTGVACPEEGCDGELVKRRSRRGKDFYGCNRFPACRFAMWDPPVAGTCPLCGTRVLGLSVGKGGERVVRCPTRGCRYRKRVEADSGGGLQSGADPAI</sequence>
<dbReference type="InterPro" id="IPR000380">
    <property type="entry name" value="Topo_IA"/>
</dbReference>